<dbReference type="InterPro" id="IPR013783">
    <property type="entry name" value="Ig-like_fold"/>
</dbReference>
<protein>
    <submittedName>
        <fullName evidence="2">FecR domain-containing protein</fullName>
    </submittedName>
</protein>
<evidence type="ECO:0000256" key="1">
    <source>
        <dbReference type="SAM" id="MobiDB-lite"/>
    </source>
</evidence>
<name>A0A848L641_9BACT</name>
<accession>A0A848L641</accession>
<dbReference type="RefSeq" id="WP_169343358.1">
    <property type="nucleotide sequence ID" value="NZ_JABBJJ010000012.1"/>
</dbReference>
<evidence type="ECO:0000313" key="2">
    <source>
        <dbReference type="EMBL" id="NMO14076.1"/>
    </source>
</evidence>
<dbReference type="Gene3D" id="2.60.40.10">
    <property type="entry name" value="Immunoglobulins"/>
    <property type="match status" value="1"/>
</dbReference>
<feature type="region of interest" description="Disordered" evidence="1">
    <location>
        <begin position="292"/>
        <end position="322"/>
    </location>
</feature>
<reference evidence="2 3" key="1">
    <citation type="submission" date="2020-04" db="EMBL/GenBank/DDBJ databases">
        <title>Draft genome of Pyxidicoccus fallax type strain.</title>
        <authorList>
            <person name="Whitworth D.E."/>
        </authorList>
    </citation>
    <scope>NUCLEOTIDE SEQUENCE [LARGE SCALE GENOMIC DNA]</scope>
    <source>
        <strain evidence="2 3">DSM 14698</strain>
    </source>
</reference>
<proteinExistence type="predicted"/>
<sequence>MAASSASRRQTPFLVGLLLILAALPAGWFLFLREPPPPPPAPAPPVAVQAPVEKKPLELEISEVSGTVEVLHSDGTWRLAQVGTSLRQNEKVRTQDGSYAMLIGGEAVEVRMDPGTEISVQELTEEVSRILLSNGMATAVVRPGRRHTIEVKASNADAVARLEQSGAFTMSNNGQGTVAVGTREGEVTLLGQGKVVIVRAGQQSVIRPGQAPSEPAAVPSSLLLKVDWPAERTRRERELVVRGQTEPGSRVEVDGVAIAPDAQGNFERKVKLREGRNTVDVRAIGVARIEQRERQDVVVDTTPPPLKTDTQDIWNQANDASR</sequence>
<feature type="compositionally biased region" description="Polar residues" evidence="1">
    <location>
        <begin position="311"/>
        <end position="322"/>
    </location>
</feature>
<keyword evidence="3" id="KW-1185">Reference proteome</keyword>
<dbReference type="AlphaFoldDB" id="A0A848L641"/>
<dbReference type="Gene3D" id="2.60.120.1440">
    <property type="match status" value="1"/>
</dbReference>
<comment type="caution">
    <text evidence="2">The sequence shown here is derived from an EMBL/GenBank/DDBJ whole genome shotgun (WGS) entry which is preliminary data.</text>
</comment>
<organism evidence="2 3">
    <name type="scientific">Pyxidicoccus fallax</name>
    <dbReference type="NCBI Taxonomy" id="394095"/>
    <lineage>
        <taxon>Bacteria</taxon>
        <taxon>Pseudomonadati</taxon>
        <taxon>Myxococcota</taxon>
        <taxon>Myxococcia</taxon>
        <taxon>Myxococcales</taxon>
        <taxon>Cystobacterineae</taxon>
        <taxon>Myxococcaceae</taxon>
        <taxon>Pyxidicoccus</taxon>
    </lineage>
</organism>
<dbReference type="Proteomes" id="UP000518300">
    <property type="component" value="Unassembled WGS sequence"/>
</dbReference>
<dbReference type="EMBL" id="JABBJJ010000012">
    <property type="protein sequence ID" value="NMO14076.1"/>
    <property type="molecule type" value="Genomic_DNA"/>
</dbReference>
<gene>
    <name evidence="2" type="ORF">HG543_04265</name>
</gene>
<evidence type="ECO:0000313" key="3">
    <source>
        <dbReference type="Proteomes" id="UP000518300"/>
    </source>
</evidence>
<dbReference type="PANTHER" id="PTHR38731">
    <property type="entry name" value="LIPL45-RELATED LIPOPROTEIN-RELATED"/>
    <property type="match status" value="1"/>
</dbReference>